<evidence type="ECO:0000256" key="2">
    <source>
        <dbReference type="ARBA" id="ARBA00023231"/>
    </source>
</evidence>
<gene>
    <name evidence="6" type="ORF">SAMN05421795_103162</name>
</gene>
<dbReference type="GO" id="GO:0005506">
    <property type="term" value="F:iron ion binding"/>
    <property type="evidence" value="ECO:0007669"/>
    <property type="project" value="InterPro"/>
</dbReference>
<dbReference type="InterPro" id="IPR034904">
    <property type="entry name" value="FSCA_dom_sf"/>
</dbReference>
<dbReference type="Proteomes" id="UP000186098">
    <property type="component" value="Unassembled WGS sequence"/>
</dbReference>
<dbReference type="SUPFAM" id="SSF117916">
    <property type="entry name" value="Fe-S cluster assembly (FSCA) domain-like"/>
    <property type="match status" value="1"/>
</dbReference>
<evidence type="ECO:0000259" key="4">
    <source>
        <dbReference type="Pfam" id="PF01106"/>
    </source>
</evidence>
<dbReference type="InterPro" id="IPR001075">
    <property type="entry name" value="NIF_FeS_clus_asmbl_NifU_C"/>
</dbReference>
<dbReference type="EMBL" id="FTOM01000003">
    <property type="protein sequence ID" value="SIS74314.1"/>
    <property type="molecule type" value="Genomic_DNA"/>
</dbReference>
<dbReference type="GO" id="GO:0016226">
    <property type="term" value="P:iron-sulfur cluster assembly"/>
    <property type="evidence" value="ECO:0007669"/>
    <property type="project" value="InterPro"/>
</dbReference>
<feature type="region of interest" description="Disordered" evidence="3">
    <location>
        <begin position="173"/>
        <end position="198"/>
    </location>
</feature>
<feature type="domain" description="NIF system FeS cluster assembly NifU C-terminal" evidence="4">
    <location>
        <begin position="215"/>
        <end position="278"/>
    </location>
</feature>
<dbReference type="SUPFAM" id="SSF82649">
    <property type="entry name" value="SufE/NifU"/>
    <property type="match status" value="1"/>
</dbReference>
<dbReference type="InterPro" id="IPR002871">
    <property type="entry name" value="NIF_FeS_clus_asmbl_NifU_N"/>
</dbReference>
<accession>A0A1N7LKJ6</accession>
<dbReference type="Gene3D" id="3.30.300.130">
    <property type="entry name" value="Fe-S cluster assembly (FSCA)"/>
    <property type="match status" value="1"/>
</dbReference>
<evidence type="ECO:0000313" key="7">
    <source>
        <dbReference type="Proteomes" id="UP000186098"/>
    </source>
</evidence>
<dbReference type="AlphaFoldDB" id="A0A1N7LKJ6"/>
<organism evidence="6 7">
    <name type="scientific">Phaeovulum vinaykumarii</name>
    <dbReference type="NCBI Taxonomy" id="407234"/>
    <lineage>
        <taxon>Bacteria</taxon>
        <taxon>Pseudomonadati</taxon>
        <taxon>Pseudomonadota</taxon>
        <taxon>Alphaproteobacteria</taxon>
        <taxon>Rhodobacterales</taxon>
        <taxon>Paracoccaceae</taxon>
        <taxon>Phaeovulum</taxon>
    </lineage>
</organism>
<proteinExistence type="predicted"/>
<evidence type="ECO:0000256" key="1">
    <source>
        <dbReference type="ARBA" id="ARBA00015278"/>
    </source>
</evidence>
<dbReference type="Pfam" id="PF01592">
    <property type="entry name" value="NifU_N"/>
    <property type="match status" value="1"/>
</dbReference>
<name>A0A1N7LKJ6_9RHOB</name>
<dbReference type="Gene3D" id="3.90.1010.10">
    <property type="match status" value="1"/>
</dbReference>
<dbReference type="OrthoDB" id="9808097at2"/>
<dbReference type="RefSeq" id="WP_076365247.1">
    <property type="nucleotide sequence ID" value="NZ_FTOM01000003.1"/>
</dbReference>
<evidence type="ECO:0000259" key="5">
    <source>
        <dbReference type="Pfam" id="PF01592"/>
    </source>
</evidence>
<reference evidence="7" key="1">
    <citation type="submission" date="2017-01" db="EMBL/GenBank/DDBJ databases">
        <authorList>
            <person name="Varghese N."/>
            <person name="Submissions S."/>
        </authorList>
    </citation>
    <scope>NUCLEOTIDE SEQUENCE [LARGE SCALE GENOMIC DNA]</scope>
    <source>
        <strain evidence="7">DSM 18714</strain>
    </source>
</reference>
<sequence>MQDFSDTLRDHFFNPRNVGTLDGANAVGEAGSIEAGAMLRLMLRVDPQTRRIEDARFQSFGGGAVIASGSALTELVAGRTVDEARALTEDDIDRALGGLPETRRAVCAQGRAALDAALADFGPVRTEAAAMPDPAMPAPDRQPPAYRAALARAQGKPRQMPSGIPMPAAWAEKGAEKGGASQPTATAENPAACRSPGADDARILPATEAQEAIAVARIIEEMRPTFRADGGDVELVDFTGNRVEVHLSGACAGCQLASMTLAGLQARIIKTLGRAVRIVPVGKN</sequence>
<dbReference type="STRING" id="407234.SAMN05421795_103162"/>
<keyword evidence="2" id="KW-0535">Nitrogen fixation</keyword>
<protein>
    <recommendedName>
        <fullName evidence="1">Nitrogen fixation protein NifU</fullName>
    </recommendedName>
</protein>
<dbReference type="GO" id="GO:0051536">
    <property type="term" value="F:iron-sulfur cluster binding"/>
    <property type="evidence" value="ECO:0007669"/>
    <property type="project" value="InterPro"/>
</dbReference>
<dbReference type="CDD" id="cd06664">
    <property type="entry name" value="IscU_like"/>
    <property type="match status" value="1"/>
</dbReference>
<keyword evidence="7" id="KW-1185">Reference proteome</keyword>
<evidence type="ECO:0000256" key="3">
    <source>
        <dbReference type="SAM" id="MobiDB-lite"/>
    </source>
</evidence>
<dbReference type="PANTHER" id="PTHR10093">
    <property type="entry name" value="IRON-SULFUR CLUSTER ASSEMBLY ENZYME NIFU HOMOLOG"/>
    <property type="match status" value="1"/>
</dbReference>
<feature type="domain" description="NIF system FeS cluster assembly NifU N-terminal" evidence="5">
    <location>
        <begin position="5"/>
        <end position="122"/>
    </location>
</feature>
<evidence type="ECO:0000313" key="6">
    <source>
        <dbReference type="EMBL" id="SIS74314.1"/>
    </source>
</evidence>
<dbReference type="Pfam" id="PF01106">
    <property type="entry name" value="NifU"/>
    <property type="match status" value="1"/>
</dbReference>